<dbReference type="PANTHER" id="PTHR30486">
    <property type="entry name" value="TWITCHING MOTILITY PROTEIN PILT"/>
    <property type="match status" value="1"/>
</dbReference>
<dbReference type="EMBL" id="AP021861">
    <property type="protein sequence ID" value="BBO35361.1"/>
    <property type="molecule type" value="Genomic_DNA"/>
</dbReference>
<keyword evidence="4" id="KW-1185">Reference proteome</keyword>
<name>A0A5K7XJU7_9BACT</name>
<protein>
    <submittedName>
        <fullName evidence="3">Twitching motility protein PilT</fullName>
    </submittedName>
</protein>
<gene>
    <name evidence="3" type="ORF">PLANPX_4973</name>
</gene>
<dbReference type="RefSeq" id="WP_152100756.1">
    <property type="nucleotide sequence ID" value="NZ_AP021861.1"/>
</dbReference>
<dbReference type="CDD" id="cd01131">
    <property type="entry name" value="PilT"/>
    <property type="match status" value="1"/>
</dbReference>
<dbReference type="Gene3D" id="3.40.50.300">
    <property type="entry name" value="P-loop containing nucleotide triphosphate hydrolases"/>
    <property type="match status" value="1"/>
</dbReference>
<dbReference type="Proteomes" id="UP000326837">
    <property type="component" value="Chromosome"/>
</dbReference>
<accession>A0A5K7XJU7</accession>
<evidence type="ECO:0000313" key="4">
    <source>
        <dbReference type="Proteomes" id="UP000326837"/>
    </source>
</evidence>
<dbReference type="InterPro" id="IPR027417">
    <property type="entry name" value="P-loop_NTPase"/>
</dbReference>
<dbReference type="InterPro" id="IPR006321">
    <property type="entry name" value="PilT/PilU"/>
</dbReference>
<dbReference type="Gene3D" id="3.30.450.90">
    <property type="match status" value="1"/>
</dbReference>
<dbReference type="PANTHER" id="PTHR30486:SF16">
    <property type="entry name" value="TWITCHING MOTILITY PROTEIN PILT"/>
    <property type="match status" value="1"/>
</dbReference>
<organism evidence="3 4">
    <name type="scientific">Lacipirellula parvula</name>
    <dbReference type="NCBI Taxonomy" id="2650471"/>
    <lineage>
        <taxon>Bacteria</taxon>
        <taxon>Pseudomonadati</taxon>
        <taxon>Planctomycetota</taxon>
        <taxon>Planctomycetia</taxon>
        <taxon>Pirellulales</taxon>
        <taxon>Lacipirellulaceae</taxon>
        <taxon>Lacipirellula</taxon>
    </lineage>
</organism>
<dbReference type="GO" id="GO:0005524">
    <property type="term" value="F:ATP binding"/>
    <property type="evidence" value="ECO:0007669"/>
    <property type="project" value="InterPro"/>
</dbReference>
<dbReference type="Pfam" id="PF00437">
    <property type="entry name" value="T2SSE"/>
    <property type="match status" value="1"/>
</dbReference>
<evidence type="ECO:0000259" key="2">
    <source>
        <dbReference type="PROSITE" id="PS00662"/>
    </source>
</evidence>
<dbReference type="InterPro" id="IPR050921">
    <property type="entry name" value="T4SS_GSP_E_ATPase"/>
</dbReference>
<dbReference type="AlphaFoldDB" id="A0A5K7XJU7"/>
<sequence>MATSIKQSDFDSFVAVHQELEINKLFRACVKLKASDLHLKVGKPPMVRVNGTIQPMNRGPIDDEEMVRLCFPMMNERNRKIFDHDGGADFAHMLDVDGTNWRFRVNLLQQLGHIGLVARRVNSFVPDFEGLYLPHSIVDLCGYDQGMVLLAGVTGSGKSTTIASMLNWINRRYRKHILTLEDPIEFVFTEEKCIINQREIGLDVIDFEIGMKHAVREDPDVMLVGEMRDQETFMTAIHAAETGHLVFGTIHASSAPSTIGRILDLFPQGMHNALRSAIAMNMKGIIAQKLLKSIKPGVGRVPTVEIMKFTPTVRKLILEEEDHKLGDAIRIGSEDGMQDFTQSLKKLVDDGLIDREVAMEVAPNREALKMALKGIEVKQPGIL</sequence>
<dbReference type="NCBIfam" id="TIGR01420">
    <property type="entry name" value="pilT_fam"/>
    <property type="match status" value="1"/>
</dbReference>
<reference evidence="4" key="1">
    <citation type="submission" date="2019-10" db="EMBL/GenBank/DDBJ databases">
        <title>Lacipirellula parvula gen. nov., sp. nov., representing a lineage of planctomycetes widespread in freshwater anoxic habitats, and description of the family Lacipirellulaceae.</title>
        <authorList>
            <person name="Dedysh S.N."/>
            <person name="Kulichevskaya I.S."/>
            <person name="Beletsky A.V."/>
            <person name="Rakitin A.L."/>
            <person name="Mardanov A.V."/>
            <person name="Ivanova A.A."/>
            <person name="Saltykova V.X."/>
            <person name="Rijpstra W.I.C."/>
            <person name="Sinninghe Damste J.S."/>
            <person name="Ravin N.V."/>
        </authorList>
    </citation>
    <scope>NUCLEOTIDE SEQUENCE [LARGE SCALE GENOMIC DNA]</scope>
    <source>
        <strain evidence="4">PX69</strain>
    </source>
</reference>
<dbReference type="PROSITE" id="PS00662">
    <property type="entry name" value="T2SP_E"/>
    <property type="match status" value="1"/>
</dbReference>
<evidence type="ECO:0000256" key="1">
    <source>
        <dbReference type="ARBA" id="ARBA00006611"/>
    </source>
</evidence>
<dbReference type="SUPFAM" id="SSF52540">
    <property type="entry name" value="P-loop containing nucleoside triphosphate hydrolases"/>
    <property type="match status" value="1"/>
</dbReference>
<dbReference type="KEGG" id="lpav:PLANPX_4973"/>
<dbReference type="GO" id="GO:0016887">
    <property type="term" value="F:ATP hydrolysis activity"/>
    <property type="evidence" value="ECO:0007669"/>
    <property type="project" value="InterPro"/>
</dbReference>
<evidence type="ECO:0000313" key="3">
    <source>
        <dbReference type="EMBL" id="BBO35361.1"/>
    </source>
</evidence>
<proteinExistence type="inferred from homology"/>
<feature type="domain" description="Bacterial type II secretion system protein E" evidence="2">
    <location>
        <begin position="215"/>
        <end position="229"/>
    </location>
</feature>
<dbReference type="InterPro" id="IPR001482">
    <property type="entry name" value="T2SS/T4SS_dom"/>
</dbReference>
<comment type="similarity">
    <text evidence="1">Belongs to the GSP E family.</text>
</comment>